<reference evidence="2 3" key="1">
    <citation type="submission" date="2017-06" db="EMBL/GenBank/DDBJ databases">
        <title>Sequencing and comparative analysis of myxobacterial genomes.</title>
        <authorList>
            <person name="Rupp O."/>
            <person name="Goesmann A."/>
            <person name="Sogaard-Andersen L."/>
        </authorList>
    </citation>
    <scope>NUCLEOTIDE SEQUENCE [LARGE SCALE GENOMIC DNA]</scope>
    <source>
        <strain evidence="2 3">DSM 52655</strain>
    </source>
</reference>
<dbReference type="Gene3D" id="3.30.300.30">
    <property type="match status" value="1"/>
</dbReference>
<dbReference type="NCBIfam" id="TIGR01733">
    <property type="entry name" value="AA-adenyl-dom"/>
    <property type="match status" value="1"/>
</dbReference>
<proteinExistence type="predicted"/>
<dbReference type="GO" id="GO:0043041">
    <property type="term" value="P:amino acid activation for nonribosomal peptide biosynthetic process"/>
    <property type="evidence" value="ECO:0007669"/>
    <property type="project" value="TreeGrafter"/>
</dbReference>
<dbReference type="CDD" id="cd05930">
    <property type="entry name" value="A_NRPS"/>
    <property type="match status" value="1"/>
</dbReference>
<sequence length="527" mass="55588">MALPSPFDALRPGWTPQSVGAPLRGVPDLADMLAAGIRAGGSRPALTDRDGTHSYSELDQAASALALELYAAGVRPGTPVVIHCPLSRWAVVAMLGVLRTGAQYVPVDASFPVERRMAMIRESGAVVAVVDPRSRTELPPGCTFQTVIRIPTHLDGTTPASPSRHAPDLAAYTLFTSGSSGVPKGVVVSRHSLAYSTQARLAYYPSAPSVFLLCSSISFDSSVAGIYWALATGAHLVIPSPAVVDTVAIRNACQQYAASHVLLIPSLYRILLESDEDDSLSSLRAVIVAGEACPPELVRRHFELMPDAELYNEYGPTECTVWALVHQCQPSDGDATAVPIGRPIPGTEAYLRTDNGPAATNEIGELWLGGPGVALGYTTEPATSRGANRLYRTGDFARLDEHGLVHYHGRRDGQLKLAGVRLELMEVEHALSAASGGRSSAIGVVRQAGTPIALVGFVVSAPGELQPVALRRHMRGMLPHAAVPAAFCAMDQLPCLSNGKLDRRALDHMATSHIAASSTSALQGGTT</sequence>
<dbReference type="KEGG" id="cfus:CYFUS_005577"/>
<dbReference type="Proteomes" id="UP000217257">
    <property type="component" value="Chromosome"/>
</dbReference>
<dbReference type="AlphaFoldDB" id="A0A250J883"/>
<dbReference type="Gene3D" id="3.40.50.12780">
    <property type="entry name" value="N-terminal domain of ligase-like"/>
    <property type="match status" value="1"/>
</dbReference>
<dbReference type="Pfam" id="PF00501">
    <property type="entry name" value="AMP-binding"/>
    <property type="match status" value="1"/>
</dbReference>
<dbReference type="RefSeq" id="WP_095988051.1">
    <property type="nucleotide sequence ID" value="NZ_CP022098.1"/>
</dbReference>
<dbReference type="InterPro" id="IPR045851">
    <property type="entry name" value="AMP-bd_C_sf"/>
</dbReference>
<dbReference type="GO" id="GO:0044550">
    <property type="term" value="P:secondary metabolite biosynthetic process"/>
    <property type="evidence" value="ECO:0007669"/>
    <property type="project" value="TreeGrafter"/>
</dbReference>
<dbReference type="InterPro" id="IPR010071">
    <property type="entry name" value="AA_adenyl_dom"/>
</dbReference>
<feature type="domain" description="AMP-dependent synthetase/ligase" evidence="1">
    <location>
        <begin position="41"/>
        <end position="377"/>
    </location>
</feature>
<dbReference type="EMBL" id="CP022098">
    <property type="protein sequence ID" value="ATB40129.1"/>
    <property type="molecule type" value="Genomic_DNA"/>
</dbReference>
<dbReference type="InterPro" id="IPR042099">
    <property type="entry name" value="ANL_N_sf"/>
</dbReference>
<dbReference type="PANTHER" id="PTHR45527:SF1">
    <property type="entry name" value="FATTY ACID SYNTHASE"/>
    <property type="match status" value="1"/>
</dbReference>
<accession>A0A250J883</accession>
<dbReference type="PANTHER" id="PTHR45527">
    <property type="entry name" value="NONRIBOSOMAL PEPTIDE SYNTHETASE"/>
    <property type="match status" value="1"/>
</dbReference>
<dbReference type="InterPro" id="IPR000873">
    <property type="entry name" value="AMP-dep_synth/lig_dom"/>
</dbReference>
<evidence type="ECO:0000313" key="3">
    <source>
        <dbReference type="Proteomes" id="UP000217257"/>
    </source>
</evidence>
<dbReference type="GO" id="GO:0031177">
    <property type="term" value="F:phosphopantetheine binding"/>
    <property type="evidence" value="ECO:0007669"/>
    <property type="project" value="TreeGrafter"/>
</dbReference>
<evidence type="ECO:0000259" key="1">
    <source>
        <dbReference type="Pfam" id="PF00501"/>
    </source>
</evidence>
<dbReference type="GO" id="GO:0005737">
    <property type="term" value="C:cytoplasm"/>
    <property type="evidence" value="ECO:0007669"/>
    <property type="project" value="TreeGrafter"/>
</dbReference>
<evidence type="ECO:0000313" key="2">
    <source>
        <dbReference type="EMBL" id="ATB40129.1"/>
    </source>
</evidence>
<name>A0A250J883_9BACT</name>
<protein>
    <recommendedName>
        <fullName evidence="1">AMP-dependent synthetase/ligase domain-containing protein</fullName>
    </recommendedName>
</protein>
<dbReference type="SUPFAM" id="SSF56801">
    <property type="entry name" value="Acetyl-CoA synthetase-like"/>
    <property type="match status" value="1"/>
</dbReference>
<gene>
    <name evidence="2" type="ORF">CYFUS_005577</name>
</gene>
<organism evidence="2 3">
    <name type="scientific">Cystobacter fuscus</name>
    <dbReference type="NCBI Taxonomy" id="43"/>
    <lineage>
        <taxon>Bacteria</taxon>
        <taxon>Pseudomonadati</taxon>
        <taxon>Myxococcota</taxon>
        <taxon>Myxococcia</taxon>
        <taxon>Myxococcales</taxon>
        <taxon>Cystobacterineae</taxon>
        <taxon>Archangiaceae</taxon>
        <taxon>Cystobacter</taxon>
    </lineage>
</organism>